<dbReference type="AlphaFoldDB" id="A0A0F9WTB0"/>
<gene>
    <name evidence="2" type="ORF">AAJ76_700031410</name>
</gene>
<comment type="caution">
    <text evidence="2">The sequence shown here is derived from an EMBL/GenBank/DDBJ whole genome shotgun (WGS) entry which is preliminary data.</text>
</comment>
<evidence type="ECO:0000256" key="1">
    <source>
        <dbReference type="SAM" id="SignalP"/>
    </source>
</evidence>
<dbReference type="VEuPathDB" id="MicrosporidiaDB:NCER_100648"/>
<reference evidence="2 3" key="1">
    <citation type="journal article" date="2015" name="Environ. Microbiol.">
        <title>Genome analyses suggest the presence of polyploidy and recent human-driven expansions in eight global populations of the honeybee pathogen Nosema ceranae.</title>
        <authorList>
            <person name="Pelin A."/>
            <person name="Selman M."/>
            <person name="Aris-Brosou S."/>
            <person name="Farinelli L."/>
            <person name="Corradi N."/>
        </authorList>
    </citation>
    <scope>NUCLEOTIDE SEQUENCE [LARGE SCALE GENOMIC DNA]</scope>
    <source>
        <strain evidence="2 3">PA08 1199</strain>
    </source>
</reference>
<name>A0A0F9WTB0_9MICR</name>
<dbReference type="VEuPathDB" id="MicrosporidiaDB:AAJ76_700031410"/>
<dbReference type="RefSeq" id="XP_024331805.1">
    <property type="nucleotide sequence ID" value="XM_024476277.1"/>
</dbReference>
<keyword evidence="1" id="KW-0732">Signal</keyword>
<sequence>MIFFFVFRILTSRFSNMEVEENNQPEPYNFYFTNDIFTTGAYGSKYSYYDNKQMMNDDIIKKPESMFVKENFFLDSNLEKELVTNFSELIANMSHKKNTLPNTQNSLKVVNCGKLYSENCRLNNFDAIVNSLDENNTSGKKRLFGINGCFDHSTANKYLLLNTLKKVHVKDNATAFDHNKILCEEENLNFTKERYAIQQNSSNKKEHFRENVKIDDASHEFLKENSDCYNLRDSSECTSSQEFNSLDNIVNGRENSFLTFERFNGPLEPHVSTVEKCTDKQLNTACKNLNYDECQDLNSISNDSVCNRKGLLFCQLETDFLNILEIYQKKFHEIFQVKFLFNNYSGFCLKGSNISRNKGYARLKGRFCYHYKIIKRYIYVTLQNDILSIKNLNLAPCCNNCILKSLVFVQDVFLYIIDIKNFFNLSNVGYSELIFNVKLAKSNLNHIFSKIGFSNILKNIKRILFHKDFAPRLSSLGAFDMIKKFEANYKSAISQIRAYVGQIEELFLFYESIDFGTTRK</sequence>
<keyword evidence="3" id="KW-1185">Reference proteome</keyword>
<evidence type="ECO:0000313" key="2">
    <source>
        <dbReference type="EMBL" id="KKO76063.1"/>
    </source>
</evidence>
<dbReference type="EMBL" id="JPQZ01000007">
    <property type="protein sequence ID" value="KKO76063.1"/>
    <property type="molecule type" value="Genomic_DNA"/>
</dbReference>
<dbReference type="Proteomes" id="UP000034350">
    <property type="component" value="Unassembled WGS sequence"/>
</dbReference>
<evidence type="ECO:0000313" key="3">
    <source>
        <dbReference type="Proteomes" id="UP000034350"/>
    </source>
</evidence>
<dbReference type="VEuPathDB" id="MicrosporidiaDB:G9O61_00g005300"/>
<feature type="signal peptide" evidence="1">
    <location>
        <begin position="1"/>
        <end position="17"/>
    </location>
</feature>
<organism evidence="2 3">
    <name type="scientific">Vairimorpha ceranae</name>
    <dbReference type="NCBI Taxonomy" id="40302"/>
    <lineage>
        <taxon>Eukaryota</taxon>
        <taxon>Fungi</taxon>
        <taxon>Fungi incertae sedis</taxon>
        <taxon>Microsporidia</taxon>
        <taxon>Nosematidae</taxon>
        <taxon>Vairimorpha</taxon>
    </lineage>
</organism>
<feature type="chain" id="PRO_5002529655" evidence="1">
    <location>
        <begin position="18"/>
        <end position="520"/>
    </location>
</feature>
<dbReference type="GeneID" id="36321229"/>
<protein>
    <submittedName>
        <fullName evidence="2">Uncharacterized protein</fullName>
    </submittedName>
</protein>
<accession>A0A0F9WTB0</accession>
<proteinExistence type="predicted"/>